<dbReference type="EMBL" id="CM056816">
    <property type="protein sequence ID" value="KAJ8634340.1"/>
    <property type="molecule type" value="Genomic_DNA"/>
</dbReference>
<evidence type="ECO:0000313" key="2">
    <source>
        <dbReference type="Proteomes" id="UP001234297"/>
    </source>
</evidence>
<sequence>MSLSLKKISLAFLLFFETHLLFCTYAHVLQPSWKTNPTEVTVKRACEGKMGRDCLWEDQEMEMDSEINRRILAAQKKYISYEALKRDEVPCSKPGASYYNCHAPVSAHPYVRGQRTEKNQNNKKGTMALTKMQLWVVGLALVGFVLLSHEACTVDAASPKEPHTVVHTVGEAVNEYKRGCSIHLGCREHVKM</sequence>
<dbReference type="Proteomes" id="UP001234297">
    <property type="component" value="Chromosome 8"/>
</dbReference>
<proteinExistence type="predicted"/>
<name>A0ACC2LM23_PERAE</name>
<protein>
    <submittedName>
        <fullName evidence="1">Uncharacterized protein</fullName>
    </submittedName>
</protein>
<keyword evidence="2" id="KW-1185">Reference proteome</keyword>
<reference evidence="1 2" key="1">
    <citation type="journal article" date="2022" name="Hortic Res">
        <title>A haplotype resolved chromosomal level avocado genome allows analysis of novel avocado genes.</title>
        <authorList>
            <person name="Nath O."/>
            <person name="Fletcher S.J."/>
            <person name="Hayward A."/>
            <person name="Shaw L.M."/>
            <person name="Masouleh A.K."/>
            <person name="Furtado A."/>
            <person name="Henry R.J."/>
            <person name="Mitter N."/>
        </authorList>
    </citation>
    <scope>NUCLEOTIDE SEQUENCE [LARGE SCALE GENOMIC DNA]</scope>
    <source>
        <strain evidence="2">cv. Hass</strain>
    </source>
</reference>
<gene>
    <name evidence="1" type="ORF">MRB53_027676</name>
</gene>
<comment type="caution">
    <text evidence="1">The sequence shown here is derived from an EMBL/GenBank/DDBJ whole genome shotgun (WGS) entry which is preliminary data.</text>
</comment>
<evidence type="ECO:0000313" key="1">
    <source>
        <dbReference type="EMBL" id="KAJ8634340.1"/>
    </source>
</evidence>
<accession>A0ACC2LM23</accession>
<organism evidence="1 2">
    <name type="scientific">Persea americana</name>
    <name type="common">Avocado</name>
    <dbReference type="NCBI Taxonomy" id="3435"/>
    <lineage>
        <taxon>Eukaryota</taxon>
        <taxon>Viridiplantae</taxon>
        <taxon>Streptophyta</taxon>
        <taxon>Embryophyta</taxon>
        <taxon>Tracheophyta</taxon>
        <taxon>Spermatophyta</taxon>
        <taxon>Magnoliopsida</taxon>
        <taxon>Magnoliidae</taxon>
        <taxon>Laurales</taxon>
        <taxon>Lauraceae</taxon>
        <taxon>Persea</taxon>
    </lineage>
</organism>